<protein>
    <submittedName>
        <fullName evidence="4">Uncharacterized protein</fullName>
    </submittedName>
</protein>
<dbReference type="AlphaFoldDB" id="A0A6S6TL75"/>
<proteinExistence type="predicted"/>
<evidence type="ECO:0000256" key="3">
    <source>
        <dbReference type="SAM" id="Phobius"/>
    </source>
</evidence>
<keyword evidence="3" id="KW-0472">Membrane</keyword>
<evidence type="ECO:0000256" key="1">
    <source>
        <dbReference type="SAM" id="Coils"/>
    </source>
</evidence>
<accession>A0A6S6TL75</accession>
<organism evidence="4">
    <name type="scientific">uncultured Thiotrichaceae bacterium</name>
    <dbReference type="NCBI Taxonomy" id="298394"/>
    <lineage>
        <taxon>Bacteria</taxon>
        <taxon>Pseudomonadati</taxon>
        <taxon>Pseudomonadota</taxon>
        <taxon>Gammaproteobacteria</taxon>
        <taxon>Thiotrichales</taxon>
        <taxon>Thiotrichaceae</taxon>
        <taxon>environmental samples</taxon>
    </lineage>
</organism>
<reference evidence="4" key="1">
    <citation type="submission" date="2020-01" db="EMBL/GenBank/DDBJ databases">
        <authorList>
            <person name="Meier V. D."/>
            <person name="Meier V D."/>
        </authorList>
    </citation>
    <scope>NUCLEOTIDE SEQUENCE</scope>
    <source>
        <strain evidence="4">HLG_WM_MAG_07</strain>
    </source>
</reference>
<feature type="transmembrane region" description="Helical" evidence="3">
    <location>
        <begin position="131"/>
        <end position="148"/>
    </location>
</feature>
<keyword evidence="1" id="KW-0175">Coiled coil</keyword>
<keyword evidence="3" id="KW-1133">Transmembrane helix</keyword>
<gene>
    <name evidence="4" type="ORF">HELGO_WM52458</name>
</gene>
<evidence type="ECO:0000256" key="2">
    <source>
        <dbReference type="SAM" id="MobiDB-lite"/>
    </source>
</evidence>
<keyword evidence="3" id="KW-0812">Transmembrane</keyword>
<feature type="region of interest" description="Disordered" evidence="2">
    <location>
        <begin position="160"/>
        <end position="182"/>
    </location>
</feature>
<feature type="compositionally biased region" description="Basic and acidic residues" evidence="2">
    <location>
        <begin position="165"/>
        <end position="182"/>
    </location>
</feature>
<dbReference type="EMBL" id="CACVAY010000114">
    <property type="protein sequence ID" value="CAA6823661.1"/>
    <property type="molecule type" value="Genomic_DNA"/>
</dbReference>
<feature type="transmembrane region" description="Helical" evidence="3">
    <location>
        <begin position="31"/>
        <end position="53"/>
    </location>
</feature>
<name>A0A6S6TL75_9GAMM</name>
<evidence type="ECO:0000313" key="4">
    <source>
        <dbReference type="EMBL" id="CAA6823661.1"/>
    </source>
</evidence>
<feature type="coiled-coil region" evidence="1">
    <location>
        <begin position="58"/>
        <end position="92"/>
    </location>
</feature>
<sequence>MLKYLLGILLVQIVTVVLVLLAPSDLQGLGVLRLIIPLLFVSFITAFWFSSLAQHLRKDELARVKDKFAREREDLRVKAERAKTRVVKQAQQDIAKEARSTHAKANFKVGATFAGAVGFGSLLLLTQFLTIGVVLLATSGGALGGYLYRGKKLKNALVSSQDQPRIIEQKPAEESRPKQLKQ</sequence>